<proteinExistence type="predicted"/>
<accession>A0ABQ4ZBD5</accession>
<name>A0ABQ4ZBD5_9ASTR</name>
<dbReference type="Gene3D" id="2.40.70.10">
    <property type="entry name" value="Acid Proteases"/>
    <property type="match status" value="1"/>
</dbReference>
<organism evidence="2 3">
    <name type="scientific">Tanacetum coccineum</name>
    <dbReference type="NCBI Taxonomy" id="301880"/>
    <lineage>
        <taxon>Eukaryota</taxon>
        <taxon>Viridiplantae</taxon>
        <taxon>Streptophyta</taxon>
        <taxon>Embryophyta</taxon>
        <taxon>Tracheophyta</taxon>
        <taxon>Spermatophyta</taxon>
        <taxon>Magnoliopsida</taxon>
        <taxon>eudicotyledons</taxon>
        <taxon>Gunneridae</taxon>
        <taxon>Pentapetalae</taxon>
        <taxon>asterids</taxon>
        <taxon>campanulids</taxon>
        <taxon>Asterales</taxon>
        <taxon>Asteraceae</taxon>
        <taxon>Asteroideae</taxon>
        <taxon>Anthemideae</taxon>
        <taxon>Anthemidinae</taxon>
        <taxon>Tanacetum</taxon>
    </lineage>
</organism>
<evidence type="ECO:0000313" key="3">
    <source>
        <dbReference type="Proteomes" id="UP001151760"/>
    </source>
</evidence>
<reference evidence="2" key="1">
    <citation type="journal article" date="2022" name="Int. J. Mol. Sci.">
        <title>Draft Genome of Tanacetum Coccineum: Genomic Comparison of Closely Related Tanacetum-Family Plants.</title>
        <authorList>
            <person name="Yamashiro T."/>
            <person name="Shiraishi A."/>
            <person name="Nakayama K."/>
            <person name="Satake H."/>
        </authorList>
    </citation>
    <scope>NUCLEOTIDE SEQUENCE</scope>
</reference>
<dbReference type="InterPro" id="IPR021109">
    <property type="entry name" value="Peptidase_aspartic_dom_sf"/>
</dbReference>
<feature type="compositionally biased region" description="Low complexity" evidence="1">
    <location>
        <begin position="74"/>
        <end position="84"/>
    </location>
</feature>
<comment type="caution">
    <text evidence="2">The sequence shown here is derived from an EMBL/GenBank/DDBJ whole genome shotgun (WGS) entry which is preliminary data.</text>
</comment>
<reference evidence="2" key="2">
    <citation type="submission" date="2022-01" db="EMBL/GenBank/DDBJ databases">
        <authorList>
            <person name="Yamashiro T."/>
            <person name="Shiraishi A."/>
            <person name="Satake H."/>
            <person name="Nakayama K."/>
        </authorList>
    </citation>
    <scope>NUCLEOTIDE SEQUENCE</scope>
</reference>
<sequence length="198" mass="22206">MEEMQFATGEINKLTNGEGTRNREGSGLQYGRLTKFEFPKFYGEDAHGWLYRVNKFFLLESIADNQKVRSMTYPPKTTTTTLALPAPPNSGTNNSEDYGLEELLKEQVVQNFGESIVEAPLISLHAMNGESTYKTIRVKDYVGKHTIHSLIDSGSTHTFLYLGVAKKLGCKLKATCLMDVSVDNRQIMSSLYECKGFK</sequence>
<keyword evidence="3" id="KW-1185">Reference proteome</keyword>
<feature type="region of interest" description="Disordered" evidence="1">
    <location>
        <begin position="1"/>
        <end position="26"/>
    </location>
</feature>
<feature type="region of interest" description="Disordered" evidence="1">
    <location>
        <begin position="72"/>
        <end position="92"/>
    </location>
</feature>
<protein>
    <submittedName>
        <fullName evidence="2">Uncharacterized protein</fullName>
    </submittedName>
</protein>
<dbReference type="EMBL" id="BQNB010011204">
    <property type="protein sequence ID" value="GJS87514.1"/>
    <property type="molecule type" value="Genomic_DNA"/>
</dbReference>
<dbReference type="Proteomes" id="UP001151760">
    <property type="component" value="Unassembled WGS sequence"/>
</dbReference>
<evidence type="ECO:0000313" key="2">
    <source>
        <dbReference type="EMBL" id="GJS87514.1"/>
    </source>
</evidence>
<gene>
    <name evidence="2" type="ORF">Tco_0770150</name>
</gene>
<evidence type="ECO:0000256" key="1">
    <source>
        <dbReference type="SAM" id="MobiDB-lite"/>
    </source>
</evidence>